<keyword evidence="2" id="KW-1185">Reference proteome</keyword>
<protein>
    <submittedName>
        <fullName evidence="1">Uncharacterized protein</fullName>
    </submittedName>
</protein>
<gene>
    <name evidence="1" type="ORF">Tco_0875839</name>
</gene>
<comment type="caution">
    <text evidence="1">The sequence shown here is derived from an EMBL/GenBank/DDBJ whole genome shotgun (WGS) entry which is preliminary data.</text>
</comment>
<evidence type="ECO:0000313" key="1">
    <source>
        <dbReference type="EMBL" id="GJT17133.1"/>
    </source>
</evidence>
<reference evidence="1" key="1">
    <citation type="journal article" date="2022" name="Int. J. Mol. Sci.">
        <title>Draft Genome of Tanacetum Coccineum: Genomic Comparison of Closely Related Tanacetum-Family Plants.</title>
        <authorList>
            <person name="Yamashiro T."/>
            <person name="Shiraishi A."/>
            <person name="Nakayama K."/>
            <person name="Satake H."/>
        </authorList>
    </citation>
    <scope>NUCLEOTIDE SEQUENCE</scope>
</reference>
<proteinExistence type="predicted"/>
<organism evidence="1 2">
    <name type="scientific">Tanacetum coccineum</name>
    <dbReference type="NCBI Taxonomy" id="301880"/>
    <lineage>
        <taxon>Eukaryota</taxon>
        <taxon>Viridiplantae</taxon>
        <taxon>Streptophyta</taxon>
        <taxon>Embryophyta</taxon>
        <taxon>Tracheophyta</taxon>
        <taxon>Spermatophyta</taxon>
        <taxon>Magnoliopsida</taxon>
        <taxon>eudicotyledons</taxon>
        <taxon>Gunneridae</taxon>
        <taxon>Pentapetalae</taxon>
        <taxon>asterids</taxon>
        <taxon>campanulids</taxon>
        <taxon>Asterales</taxon>
        <taxon>Asteraceae</taxon>
        <taxon>Asteroideae</taxon>
        <taxon>Anthemideae</taxon>
        <taxon>Anthemidinae</taxon>
        <taxon>Tanacetum</taxon>
    </lineage>
</organism>
<reference evidence="1" key="2">
    <citation type="submission" date="2022-01" db="EMBL/GenBank/DDBJ databases">
        <authorList>
            <person name="Yamashiro T."/>
            <person name="Shiraishi A."/>
            <person name="Satake H."/>
            <person name="Nakayama K."/>
        </authorList>
    </citation>
    <scope>NUCLEOTIDE SEQUENCE</scope>
</reference>
<dbReference type="EMBL" id="BQNB010013532">
    <property type="protein sequence ID" value="GJT17133.1"/>
    <property type="molecule type" value="Genomic_DNA"/>
</dbReference>
<evidence type="ECO:0000313" key="2">
    <source>
        <dbReference type="Proteomes" id="UP001151760"/>
    </source>
</evidence>
<name>A0ABQ5BU33_9ASTR</name>
<accession>A0ABQ5BU33</accession>
<dbReference type="Proteomes" id="UP001151760">
    <property type="component" value="Unassembled WGS sequence"/>
</dbReference>
<sequence length="75" mass="8341">MSNKRLSSKRQVKVQLRFENHVGIKEDVNKGVFGNEDCDNDSLDETTVSNTGNFDTVNCDSNDADMVDSVCVIEL</sequence>